<evidence type="ECO:0000313" key="2">
    <source>
        <dbReference type="EMBL" id="PIA17842.1"/>
    </source>
</evidence>
<feature type="region of interest" description="Disordered" evidence="1">
    <location>
        <begin position="53"/>
        <end position="96"/>
    </location>
</feature>
<dbReference type="OrthoDB" id="5582214at2759"/>
<evidence type="ECO:0000256" key="1">
    <source>
        <dbReference type="SAM" id="MobiDB-lite"/>
    </source>
</evidence>
<name>A0A2G5BFT6_COERN</name>
<protein>
    <submittedName>
        <fullName evidence="2">Uncharacterized protein</fullName>
    </submittedName>
</protein>
<keyword evidence="3" id="KW-1185">Reference proteome</keyword>
<evidence type="ECO:0000313" key="3">
    <source>
        <dbReference type="Proteomes" id="UP000242474"/>
    </source>
</evidence>
<gene>
    <name evidence="2" type="ORF">COEREDRAFT_85729</name>
</gene>
<sequence length="248" mass="27044">MSIQQLPQSGLQHGTRDSDGPIAIISTRGPSVLSASLALPRLRRRKKLMLLAGNPHELAAPTSRSSSIRDNGGSDDGEPARKRHRPRYTQRSRAEEEEVITPSSLLVADIASHRDVQCMRLALAADPNAHCLVEFTSDGCYPCIMTLCQDGFIWNQEAFLDRRSSQFGAVARRNPFMRFAHSSGNLSSSEGSDGISGSDTESCSDSDSESPSSDSEPESSFNTSSSEMVPLYVTTVHEIHSEDCPRLF</sequence>
<feature type="compositionally biased region" description="Low complexity" evidence="1">
    <location>
        <begin position="209"/>
        <end position="226"/>
    </location>
</feature>
<accession>A0A2G5BFT6</accession>
<reference evidence="2 3" key="1">
    <citation type="journal article" date="2015" name="Genome Biol. Evol.">
        <title>Phylogenomic analyses indicate that early fungi evolved digesting cell walls of algal ancestors of land plants.</title>
        <authorList>
            <person name="Chang Y."/>
            <person name="Wang S."/>
            <person name="Sekimoto S."/>
            <person name="Aerts A.L."/>
            <person name="Choi C."/>
            <person name="Clum A."/>
            <person name="LaButti K.M."/>
            <person name="Lindquist E.A."/>
            <person name="Yee Ngan C."/>
            <person name="Ohm R.A."/>
            <person name="Salamov A.A."/>
            <person name="Grigoriev I.V."/>
            <person name="Spatafora J.W."/>
            <person name="Berbee M.L."/>
        </authorList>
    </citation>
    <scope>NUCLEOTIDE SEQUENCE [LARGE SCALE GENOMIC DNA]</scope>
    <source>
        <strain evidence="2 3">NRRL 1564</strain>
    </source>
</reference>
<dbReference type="AlphaFoldDB" id="A0A2G5BFT6"/>
<feature type="region of interest" description="Disordered" evidence="1">
    <location>
        <begin position="182"/>
        <end position="226"/>
    </location>
</feature>
<feature type="compositionally biased region" description="Polar residues" evidence="1">
    <location>
        <begin position="1"/>
        <end position="12"/>
    </location>
</feature>
<feature type="compositionally biased region" description="Low complexity" evidence="1">
    <location>
        <begin position="182"/>
        <end position="201"/>
    </location>
</feature>
<feature type="region of interest" description="Disordered" evidence="1">
    <location>
        <begin position="1"/>
        <end position="25"/>
    </location>
</feature>
<feature type="compositionally biased region" description="Basic residues" evidence="1">
    <location>
        <begin position="81"/>
        <end position="90"/>
    </location>
</feature>
<dbReference type="EMBL" id="KZ303492">
    <property type="protein sequence ID" value="PIA17842.1"/>
    <property type="molecule type" value="Genomic_DNA"/>
</dbReference>
<dbReference type="Proteomes" id="UP000242474">
    <property type="component" value="Unassembled WGS sequence"/>
</dbReference>
<proteinExistence type="predicted"/>
<organism evidence="2 3">
    <name type="scientific">Coemansia reversa (strain ATCC 12441 / NRRL 1564)</name>
    <dbReference type="NCBI Taxonomy" id="763665"/>
    <lineage>
        <taxon>Eukaryota</taxon>
        <taxon>Fungi</taxon>
        <taxon>Fungi incertae sedis</taxon>
        <taxon>Zoopagomycota</taxon>
        <taxon>Kickxellomycotina</taxon>
        <taxon>Kickxellomycetes</taxon>
        <taxon>Kickxellales</taxon>
        <taxon>Kickxellaceae</taxon>
        <taxon>Coemansia</taxon>
    </lineage>
</organism>